<name>A0A077P9Z3_XENBV</name>
<evidence type="ECO:0000256" key="1">
    <source>
        <dbReference type="ARBA" id="ARBA00022679"/>
    </source>
</evidence>
<dbReference type="CDD" id="cd03354">
    <property type="entry name" value="LbH_SAT"/>
    <property type="match status" value="1"/>
</dbReference>
<keyword evidence="2 3" id="KW-0012">Acyltransferase</keyword>
<evidence type="ECO:0000313" key="3">
    <source>
        <dbReference type="EMBL" id="CDH07563.1"/>
    </source>
</evidence>
<reference evidence="3" key="1">
    <citation type="submission" date="2013-07" db="EMBL/GenBank/DDBJ databases">
        <title>Sub-species coevolution in mutualistic symbiosis.</title>
        <authorList>
            <person name="Murfin K."/>
            <person name="Klassen J."/>
            <person name="Lee M."/>
            <person name="Forst S."/>
            <person name="Stock P."/>
            <person name="Goodrich-Blair H."/>
        </authorList>
    </citation>
    <scope>NUCLEOTIDE SEQUENCE [LARGE SCALE GENOMIC DNA]</scope>
    <source>
        <strain evidence="3">Oregonense</strain>
    </source>
</reference>
<dbReference type="InterPro" id="IPR045304">
    <property type="entry name" value="LbH_SAT"/>
</dbReference>
<dbReference type="Proteomes" id="UP000028483">
    <property type="component" value="Unassembled WGS sequence"/>
</dbReference>
<dbReference type="HOGENOM" id="CLU_051638_10_2_6"/>
<keyword evidence="1 3" id="KW-0808">Transferase</keyword>
<dbReference type="Gene3D" id="2.160.10.10">
    <property type="entry name" value="Hexapeptide repeat proteins"/>
    <property type="match status" value="1"/>
</dbReference>
<dbReference type="GO" id="GO:0016746">
    <property type="term" value="F:acyltransferase activity"/>
    <property type="evidence" value="ECO:0007669"/>
    <property type="project" value="UniProtKB-KW"/>
</dbReference>
<dbReference type="InterPro" id="IPR011004">
    <property type="entry name" value="Trimer_LpxA-like_sf"/>
</dbReference>
<evidence type="ECO:0000313" key="4">
    <source>
        <dbReference type="Proteomes" id="UP000028483"/>
    </source>
</evidence>
<sequence length="192" mass="21910">MDKYDYASLEHLKCCLMAEVICSDTKKFTWRRVISRAWQNPERRFYLWWRLANYLYHSNNSIKIAKYINRKLQSKYGCDIGIGARIGAGLSISHFVGLVIAYETIIGENFHIRQNTTIGIVSSSQEGLIHIGDNVTIGANTCIIGNNLYIGNNVMIGAMSFINKNIPDNCIVYTPKDNSKIKYSNAKNKFIW</sequence>
<accession>A0A077P9Z3</accession>
<dbReference type="EMBL" id="CBSX010000197">
    <property type="protein sequence ID" value="CDH07563.1"/>
    <property type="molecule type" value="Genomic_DNA"/>
</dbReference>
<dbReference type="AlphaFoldDB" id="A0A077P9Z3"/>
<dbReference type="RefSeq" id="WP_038252901.1">
    <property type="nucleotide sequence ID" value="NZ_CAWLUU010000030.1"/>
</dbReference>
<dbReference type="PANTHER" id="PTHR42811">
    <property type="entry name" value="SERINE ACETYLTRANSFERASE"/>
    <property type="match status" value="1"/>
</dbReference>
<dbReference type="EC" id="2.3.1.-" evidence="3"/>
<evidence type="ECO:0000256" key="2">
    <source>
        <dbReference type="ARBA" id="ARBA00023315"/>
    </source>
</evidence>
<protein>
    <submittedName>
        <fullName evidence="3">Putative colanic acid biosynthesis acetyltransferase wcaB</fullName>
        <ecNumber evidence="3">2.3.1.-</ecNumber>
    </submittedName>
</protein>
<dbReference type="SUPFAM" id="SSF51161">
    <property type="entry name" value="Trimeric LpxA-like enzymes"/>
    <property type="match status" value="1"/>
</dbReference>
<gene>
    <name evidence="3" type="ORF">XBO1_330032</name>
</gene>
<proteinExistence type="predicted"/>
<comment type="caution">
    <text evidence="3">The sequence shown here is derived from an EMBL/GenBank/DDBJ whole genome shotgun (WGS) entry which is preliminary data.</text>
</comment>
<organism evidence="3 4">
    <name type="scientific">Xenorhabdus bovienii str. oregonense</name>
    <dbReference type="NCBI Taxonomy" id="1398202"/>
    <lineage>
        <taxon>Bacteria</taxon>
        <taxon>Pseudomonadati</taxon>
        <taxon>Pseudomonadota</taxon>
        <taxon>Gammaproteobacteria</taxon>
        <taxon>Enterobacterales</taxon>
        <taxon>Morganellaceae</taxon>
        <taxon>Xenorhabdus</taxon>
    </lineage>
</organism>